<dbReference type="GO" id="GO:0006508">
    <property type="term" value="P:proteolysis"/>
    <property type="evidence" value="ECO:0007669"/>
    <property type="project" value="UniProtKB-KW"/>
</dbReference>
<accession>T1BMW9</accession>
<gene>
    <name evidence="1" type="ORF">B1B_09586</name>
</gene>
<reference evidence="1" key="2">
    <citation type="journal article" date="2014" name="ISME J.">
        <title>Microbial stratification in low pH oxic and suboxic macroscopic growths along an acid mine drainage.</title>
        <authorList>
            <person name="Mendez-Garcia C."/>
            <person name="Mesa V."/>
            <person name="Sprenger R.R."/>
            <person name="Richter M."/>
            <person name="Diez M.S."/>
            <person name="Solano J."/>
            <person name="Bargiela R."/>
            <person name="Golyshina O.V."/>
            <person name="Manteca A."/>
            <person name="Ramos J.L."/>
            <person name="Gallego J.R."/>
            <person name="Llorente I."/>
            <person name="Martins Dos Santos V.A."/>
            <person name="Jensen O.N."/>
            <person name="Pelaez A.I."/>
            <person name="Sanchez J."/>
            <person name="Ferrer M."/>
        </authorList>
    </citation>
    <scope>NUCLEOTIDE SEQUENCE</scope>
</reference>
<dbReference type="GO" id="GO:0004252">
    <property type="term" value="F:serine-type endopeptidase activity"/>
    <property type="evidence" value="ECO:0007669"/>
    <property type="project" value="InterPro"/>
</dbReference>
<proteinExistence type="predicted"/>
<organism evidence="1">
    <name type="scientific">mine drainage metagenome</name>
    <dbReference type="NCBI Taxonomy" id="410659"/>
    <lineage>
        <taxon>unclassified sequences</taxon>
        <taxon>metagenomes</taxon>
        <taxon>ecological metagenomes</taxon>
    </lineage>
</organism>
<feature type="non-terminal residue" evidence="1">
    <location>
        <position position="1"/>
    </location>
</feature>
<dbReference type="Gene3D" id="3.40.50.200">
    <property type="entry name" value="Peptidase S8/S53 domain"/>
    <property type="match status" value="1"/>
</dbReference>
<dbReference type="SUPFAM" id="SSF52743">
    <property type="entry name" value="Subtilisin-like"/>
    <property type="match status" value="1"/>
</dbReference>
<evidence type="ECO:0000313" key="1">
    <source>
        <dbReference type="EMBL" id="EQD54649.1"/>
    </source>
</evidence>
<dbReference type="EMBL" id="AUZY01006356">
    <property type="protein sequence ID" value="EQD54649.1"/>
    <property type="molecule type" value="Genomic_DNA"/>
</dbReference>
<protein>
    <submittedName>
        <fullName evidence="1">Subtilisin-like protease A</fullName>
    </submittedName>
</protein>
<keyword evidence="1" id="KW-0645">Protease</keyword>
<feature type="non-terminal residue" evidence="1">
    <location>
        <position position="176"/>
    </location>
</feature>
<sequence length="176" mass="18070">FFNETLPVGEPHASVNGVPLNGALPPGASASYDATGANVENTLDLEMVGSTAPGDSIYNVYGPTPSFANLDAAFGYILNPTQTPGLANVNVITNSWGGSDTNDTTWMGYLEEAQARGISVLASSGDAADNPASSKWSGTNVEFPSSMAYNTFGVTAVGGTTVTLNPSLQLASQVTW</sequence>
<dbReference type="AlphaFoldDB" id="T1BMW9"/>
<reference evidence="1" key="1">
    <citation type="submission" date="2013-08" db="EMBL/GenBank/DDBJ databases">
        <authorList>
            <person name="Mendez C."/>
            <person name="Richter M."/>
            <person name="Ferrer M."/>
            <person name="Sanchez J."/>
        </authorList>
    </citation>
    <scope>NUCLEOTIDE SEQUENCE</scope>
</reference>
<keyword evidence="1" id="KW-0378">Hydrolase</keyword>
<dbReference type="InterPro" id="IPR036852">
    <property type="entry name" value="Peptidase_S8/S53_dom_sf"/>
</dbReference>
<name>T1BMW9_9ZZZZ</name>
<comment type="caution">
    <text evidence="1">The sequence shown here is derived from an EMBL/GenBank/DDBJ whole genome shotgun (WGS) entry which is preliminary data.</text>
</comment>